<dbReference type="AlphaFoldDB" id="A0A0P9FEZ0"/>
<dbReference type="PATRIC" id="fig|186479.3.peg.10464"/>
<evidence type="ECO:0008006" key="3">
    <source>
        <dbReference type="Google" id="ProtNLM"/>
    </source>
</evidence>
<dbReference type="Pfam" id="PF11528">
    <property type="entry name" value="DUF3224"/>
    <property type="match status" value="1"/>
</dbReference>
<evidence type="ECO:0000313" key="1">
    <source>
        <dbReference type="EMBL" id="KPV51592.1"/>
    </source>
</evidence>
<comment type="caution">
    <text evidence="1">The sequence shown here is derived from an EMBL/GenBank/DDBJ whole genome shotgun (WGS) entry which is preliminary data.</text>
</comment>
<evidence type="ECO:0000313" key="2">
    <source>
        <dbReference type="Proteomes" id="UP000050509"/>
    </source>
</evidence>
<sequence>MPVQVQGRFEVQLQPQAQAAADGVSTARLSIDKRFFGELEATSQGEMLSVGNETGSAAYVAMERVTGTLQGRSGSFVLVHNGLMTPDSQSLTISVAPGSGTGELAGLDGTMNIVIADGEHGYEFSYTLGDE</sequence>
<name>A0A0P9FEZ0_9CHLR</name>
<protein>
    <recommendedName>
        <fullName evidence="3">DUF3224 domain-containing protein</fullName>
    </recommendedName>
</protein>
<dbReference type="Proteomes" id="UP000050509">
    <property type="component" value="Unassembled WGS sequence"/>
</dbReference>
<dbReference type="EMBL" id="LJCR01000850">
    <property type="protein sequence ID" value="KPV51592.1"/>
    <property type="molecule type" value="Genomic_DNA"/>
</dbReference>
<proteinExistence type="predicted"/>
<keyword evidence="2" id="KW-1185">Reference proteome</keyword>
<dbReference type="InterPro" id="IPR023159">
    <property type="entry name" value="SO1590-like_sf"/>
</dbReference>
<organism evidence="1 2">
    <name type="scientific">Kouleothrix aurantiaca</name>
    <dbReference type="NCBI Taxonomy" id="186479"/>
    <lineage>
        <taxon>Bacteria</taxon>
        <taxon>Bacillati</taxon>
        <taxon>Chloroflexota</taxon>
        <taxon>Chloroflexia</taxon>
        <taxon>Chloroflexales</taxon>
        <taxon>Roseiflexineae</taxon>
        <taxon>Roseiflexaceae</taxon>
        <taxon>Kouleothrix</taxon>
    </lineage>
</organism>
<dbReference type="Gene3D" id="2.40.350.10">
    <property type="entry name" value="SO1590-like"/>
    <property type="match status" value="1"/>
</dbReference>
<dbReference type="InterPro" id="IPR021607">
    <property type="entry name" value="DUF3224"/>
</dbReference>
<gene>
    <name evidence="1" type="ORF">SE17_20315</name>
</gene>
<dbReference type="SUPFAM" id="SSF159238">
    <property type="entry name" value="SO1590-like"/>
    <property type="match status" value="1"/>
</dbReference>
<reference evidence="1 2" key="1">
    <citation type="submission" date="2015-09" db="EMBL/GenBank/DDBJ databases">
        <title>Draft genome sequence of Kouleothrix aurantiaca JCM 19913.</title>
        <authorList>
            <person name="Hemp J."/>
        </authorList>
    </citation>
    <scope>NUCLEOTIDE SEQUENCE [LARGE SCALE GENOMIC DNA]</scope>
    <source>
        <strain evidence="1 2">COM-B</strain>
    </source>
</reference>
<accession>A0A0P9FEZ0</accession>